<reference evidence="1" key="1">
    <citation type="submission" date="2022-05" db="EMBL/GenBank/DDBJ databases">
        <title>The Musa troglodytarum L. genome provides insights into the mechanism of non-climacteric behaviour and enrichment of carotenoids.</title>
        <authorList>
            <person name="Wang J."/>
        </authorList>
    </citation>
    <scope>NUCLEOTIDE SEQUENCE</scope>
    <source>
        <tissue evidence="1">Leaf</tissue>
    </source>
</reference>
<protein>
    <submittedName>
        <fullName evidence="1">Uncharacterized protein</fullName>
    </submittedName>
</protein>
<keyword evidence="2" id="KW-1185">Reference proteome</keyword>
<gene>
    <name evidence="1" type="ORF">MUK42_34876</name>
</gene>
<proteinExistence type="predicted"/>
<sequence length="79" mass="8565">MARYTDGNDWHECTEFEGILLATTADEKAVIVEVLPAAVEATADEKDVLRAAVEATADEKASAVDVHPAIKITIMETEY</sequence>
<dbReference type="AlphaFoldDB" id="A0A9E7E7V9"/>
<name>A0A9E7E7V9_9LILI</name>
<dbReference type="EMBL" id="CP097502">
    <property type="protein sequence ID" value="URD72098.1"/>
    <property type="molecule type" value="Genomic_DNA"/>
</dbReference>
<accession>A0A9E7E7V9</accession>
<dbReference type="Proteomes" id="UP001055439">
    <property type="component" value="Chromosome 1"/>
</dbReference>
<evidence type="ECO:0000313" key="2">
    <source>
        <dbReference type="Proteomes" id="UP001055439"/>
    </source>
</evidence>
<organism evidence="1 2">
    <name type="scientific">Musa troglodytarum</name>
    <name type="common">fe'i banana</name>
    <dbReference type="NCBI Taxonomy" id="320322"/>
    <lineage>
        <taxon>Eukaryota</taxon>
        <taxon>Viridiplantae</taxon>
        <taxon>Streptophyta</taxon>
        <taxon>Embryophyta</taxon>
        <taxon>Tracheophyta</taxon>
        <taxon>Spermatophyta</taxon>
        <taxon>Magnoliopsida</taxon>
        <taxon>Liliopsida</taxon>
        <taxon>Zingiberales</taxon>
        <taxon>Musaceae</taxon>
        <taxon>Musa</taxon>
    </lineage>
</organism>
<evidence type="ECO:0000313" key="1">
    <source>
        <dbReference type="EMBL" id="URD72098.1"/>
    </source>
</evidence>